<feature type="transmembrane region" description="Helical" evidence="2">
    <location>
        <begin position="129"/>
        <end position="148"/>
    </location>
</feature>
<evidence type="ECO:0000256" key="1">
    <source>
        <dbReference type="SAM" id="MobiDB-lite"/>
    </source>
</evidence>
<keyword evidence="2" id="KW-0472">Membrane</keyword>
<evidence type="ECO:0000313" key="4">
    <source>
        <dbReference type="Proteomes" id="UP001216579"/>
    </source>
</evidence>
<comment type="caution">
    <text evidence="3">The sequence shown here is derived from an EMBL/GenBank/DDBJ whole genome shotgun (WGS) entry which is preliminary data.</text>
</comment>
<reference evidence="3 4" key="1">
    <citation type="submission" date="2023-03" db="EMBL/GenBank/DDBJ databases">
        <title>Draft genome sequence of Streptomyces sp. RB6PN23 isolated from peat swamp forest in Thailand.</title>
        <authorList>
            <person name="Klaysubun C."/>
            <person name="Duangmal K."/>
        </authorList>
    </citation>
    <scope>NUCLEOTIDE SEQUENCE [LARGE SCALE GENOMIC DNA]</scope>
    <source>
        <strain evidence="3 4">RB6PN23</strain>
    </source>
</reference>
<feature type="compositionally biased region" description="Low complexity" evidence="1">
    <location>
        <begin position="25"/>
        <end position="37"/>
    </location>
</feature>
<keyword evidence="2" id="KW-1133">Transmembrane helix</keyword>
<evidence type="ECO:0000256" key="2">
    <source>
        <dbReference type="SAM" id="Phobius"/>
    </source>
</evidence>
<protein>
    <submittedName>
        <fullName evidence="3">DUF1634 domain-containing protein</fullName>
    </submittedName>
</protein>
<accession>A0ABT5ZXA9</accession>
<feature type="transmembrane region" description="Helical" evidence="2">
    <location>
        <begin position="96"/>
        <end position="117"/>
    </location>
</feature>
<feature type="transmembrane region" description="Helical" evidence="2">
    <location>
        <begin position="51"/>
        <end position="76"/>
    </location>
</feature>
<evidence type="ECO:0000313" key="3">
    <source>
        <dbReference type="EMBL" id="MDF3293633.1"/>
    </source>
</evidence>
<dbReference type="RefSeq" id="WP_276096519.1">
    <property type="nucleotide sequence ID" value="NZ_JARJBC010000028.1"/>
</dbReference>
<proteinExistence type="predicted"/>
<sequence>MSDAKPRKPFTAASTQPHSEVEADSSTSTSAGQATGTLRARIARESRTNRITATVLTGVCALALTLILTGLVVSLATGDRTARGLPLTALGSQRGTGSLLLGIGVITLATAPALGVITTVARWLKAGEWRYALVATLVAALLVGGAFLG</sequence>
<keyword evidence="2" id="KW-0812">Transmembrane</keyword>
<dbReference type="Proteomes" id="UP001216579">
    <property type="component" value="Unassembled WGS sequence"/>
</dbReference>
<feature type="region of interest" description="Disordered" evidence="1">
    <location>
        <begin position="1"/>
        <end position="39"/>
    </location>
</feature>
<keyword evidence="4" id="KW-1185">Reference proteome</keyword>
<gene>
    <name evidence="3" type="ORF">P3G67_31340</name>
</gene>
<name>A0ABT5ZXA9_9ACTN</name>
<organism evidence="3 4">
    <name type="scientific">Streptomyces silvisoli</name>
    <dbReference type="NCBI Taxonomy" id="3034235"/>
    <lineage>
        <taxon>Bacteria</taxon>
        <taxon>Bacillati</taxon>
        <taxon>Actinomycetota</taxon>
        <taxon>Actinomycetes</taxon>
        <taxon>Kitasatosporales</taxon>
        <taxon>Streptomycetaceae</taxon>
        <taxon>Streptomyces</taxon>
    </lineage>
</organism>
<dbReference type="EMBL" id="JARJBC010000028">
    <property type="protein sequence ID" value="MDF3293633.1"/>
    <property type="molecule type" value="Genomic_DNA"/>
</dbReference>